<sequence length="100" mass="11179">MADPSLSLLLLARNEPYSWPELDHDGDLKYSLQLGCVPALASGDVISRRSLSRRQEGQTPGSWRRIGCLEQPESDGASEKLSIRCSWRLPAPPAWIYIEI</sequence>
<dbReference type="EMBL" id="JAXIOK010000014">
    <property type="protein sequence ID" value="KAK4755347.1"/>
    <property type="molecule type" value="Genomic_DNA"/>
</dbReference>
<reference evidence="1 2" key="1">
    <citation type="journal article" date="2023" name="Hortic Res">
        <title>Pangenome of water caltrop reveals structural variations and asymmetric subgenome divergence after allopolyploidization.</title>
        <authorList>
            <person name="Zhang X."/>
            <person name="Chen Y."/>
            <person name="Wang L."/>
            <person name="Yuan Y."/>
            <person name="Fang M."/>
            <person name="Shi L."/>
            <person name="Lu R."/>
            <person name="Comes H.P."/>
            <person name="Ma Y."/>
            <person name="Chen Y."/>
            <person name="Huang G."/>
            <person name="Zhou Y."/>
            <person name="Zheng Z."/>
            <person name="Qiu Y."/>
        </authorList>
    </citation>
    <scope>NUCLEOTIDE SEQUENCE [LARGE SCALE GENOMIC DNA]</scope>
    <source>
        <tissue evidence="1">Roots</tissue>
    </source>
</reference>
<evidence type="ECO:0000313" key="1">
    <source>
        <dbReference type="EMBL" id="KAK4755347.1"/>
    </source>
</evidence>
<gene>
    <name evidence="1" type="ORF">SAY87_009104</name>
</gene>
<accession>A0AAN7JY68</accession>
<dbReference type="AlphaFoldDB" id="A0AAN7JY68"/>
<evidence type="ECO:0000313" key="2">
    <source>
        <dbReference type="Proteomes" id="UP001345219"/>
    </source>
</evidence>
<dbReference type="Proteomes" id="UP001345219">
    <property type="component" value="Chromosome 8"/>
</dbReference>
<name>A0AAN7JY68_9MYRT</name>
<protein>
    <submittedName>
        <fullName evidence="1">Uncharacterized protein</fullName>
    </submittedName>
</protein>
<keyword evidence="2" id="KW-1185">Reference proteome</keyword>
<proteinExistence type="predicted"/>
<comment type="caution">
    <text evidence="1">The sequence shown here is derived from an EMBL/GenBank/DDBJ whole genome shotgun (WGS) entry which is preliminary data.</text>
</comment>
<organism evidence="1 2">
    <name type="scientific">Trapa incisa</name>
    <dbReference type="NCBI Taxonomy" id="236973"/>
    <lineage>
        <taxon>Eukaryota</taxon>
        <taxon>Viridiplantae</taxon>
        <taxon>Streptophyta</taxon>
        <taxon>Embryophyta</taxon>
        <taxon>Tracheophyta</taxon>
        <taxon>Spermatophyta</taxon>
        <taxon>Magnoliopsida</taxon>
        <taxon>eudicotyledons</taxon>
        <taxon>Gunneridae</taxon>
        <taxon>Pentapetalae</taxon>
        <taxon>rosids</taxon>
        <taxon>malvids</taxon>
        <taxon>Myrtales</taxon>
        <taxon>Lythraceae</taxon>
        <taxon>Trapa</taxon>
    </lineage>
</organism>